<evidence type="ECO:0000313" key="7">
    <source>
        <dbReference type="EMBL" id="ETS77142.1"/>
    </source>
</evidence>
<dbReference type="Proteomes" id="UP000030651">
    <property type="component" value="Unassembled WGS sequence"/>
</dbReference>
<name>W3WVH5_PESFW</name>
<dbReference type="eggNOG" id="KOG0293">
    <property type="taxonomic scope" value="Eukaryota"/>
</dbReference>
<dbReference type="InterPro" id="IPR015943">
    <property type="entry name" value="WD40/YVTN_repeat-like_dom_sf"/>
</dbReference>
<keyword evidence="3" id="KW-0677">Repeat</keyword>
<evidence type="ECO:0000256" key="3">
    <source>
        <dbReference type="ARBA" id="ARBA00022737"/>
    </source>
</evidence>
<feature type="repeat" description="WD" evidence="4">
    <location>
        <begin position="680"/>
        <end position="713"/>
    </location>
</feature>
<dbReference type="OrthoDB" id="972532at2759"/>
<feature type="compositionally biased region" description="Polar residues" evidence="5">
    <location>
        <begin position="175"/>
        <end position="184"/>
    </location>
</feature>
<dbReference type="SMART" id="SM00320">
    <property type="entry name" value="WD40"/>
    <property type="match status" value="7"/>
</dbReference>
<dbReference type="HOGENOM" id="CLU_000288_57_25_1"/>
<feature type="compositionally biased region" description="Low complexity" evidence="5">
    <location>
        <begin position="59"/>
        <end position="87"/>
    </location>
</feature>
<gene>
    <name evidence="7" type="ORF">PFICI_11016</name>
</gene>
<feature type="region of interest" description="Disordered" evidence="5">
    <location>
        <begin position="175"/>
        <end position="194"/>
    </location>
</feature>
<dbReference type="GO" id="GO:0034657">
    <property type="term" value="C:GID complex"/>
    <property type="evidence" value="ECO:0007669"/>
    <property type="project" value="TreeGrafter"/>
</dbReference>
<feature type="region of interest" description="Disordered" evidence="5">
    <location>
        <begin position="31"/>
        <end position="146"/>
    </location>
</feature>
<accession>W3WVH5</accession>
<dbReference type="InParanoid" id="W3WVH5"/>
<dbReference type="Pfam" id="PF23627">
    <property type="entry name" value="LisH_WDR26"/>
    <property type="match status" value="1"/>
</dbReference>
<protein>
    <recommendedName>
        <fullName evidence="6">CTLH domain-containing protein</fullName>
    </recommendedName>
</protein>
<evidence type="ECO:0000256" key="5">
    <source>
        <dbReference type="SAM" id="MobiDB-lite"/>
    </source>
</evidence>
<dbReference type="InterPro" id="IPR001680">
    <property type="entry name" value="WD40_rpt"/>
</dbReference>
<dbReference type="OMA" id="GHISGCV"/>
<evidence type="ECO:0000313" key="8">
    <source>
        <dbReference type="Proteomes" id="UP000030651"/>
    </source>
</evidence>
<dbReference type="PROSITE" id="PS50294">
    <property type="entry name" value="WD_REPEATS_REGION"/>
    <property type="match status" value="2"/>
</dbReference>
<dbReference type="STRING" id="1229662.W3WVH5"/>
<dbReference type="InterPro" id="IPR006594">
    <property type="entry name" value="LisH"/>
</dbReference>
<dbReference type="KEGG" id="pfy:PFICI_11016"/>
<feature type="repeat" description="WD" evidence="4">
    <location>
        <begin position="468"/>
        <end position="509"/>
    </location>
</feature>
<keyword evidence="8" id="KW-1185">Reference proteome</keyword>
<proteinExistence type="predicted"/>
<dbReference type="InterPro" id="IPR006595">
    <property type="entry name" value="CTLH_C"/>
</dbReference>
<dbReference type="RefSeq" id="XP_007837788.1">
    <property type="nucleotide sequence ID" value="XM_007839597.1"/>
</dbReference>
<dbReference type="SUPFAM" id="SSF50978">
    <property type="entry name" value="WD40 repeat-like"/>
    <property type="match status" value="1"/>
</dbReference>
<dbReference type="PROSITE" id="PS50897">
    <property type="entry name" value="CTLH"/>
    <property type="match status" value="1"/>
</dbReference>
<evidence type="ECO:0000256" key="1">
    <source>
        <dbReference type="ARBA" id="ARBA00002343"/>
    </source>
</evidence>
<feature type="repeat" description="WD" evidence="4">
    <location>
        <begin position="426"/>
        <end position="467"/>
    </location>
</feature>
<dbReference type="PROSITE" id="PS50896">
    <property type="entry name" value="LISH"/>
    <property type="match status" value="1"/>
</dbReference>
<evidence type="ECO:0000259" key="6">
    <source>
        <dbReference type="PROSITE" id="PS50897"/>
    </source>
</evidence>
<dbReference type="Pfam" id="PF00400">
    <property type="entry name" value="WD40"/>
    <property type="match status" value="4"/>
</dbReference>
<reference evidence="8" key="1">
    <citation type="journal article" date="2015" name="BMC Genomics">
        <title>Genomic and transcriptomic analysis of the endophytic fungus Pestalotiopsis fici reveals its lifestyle and high potential for synthesis of natural products.</title>
        <authorList>
            <person name="Wang X."/>
            <person name="Zhang X."/>
            <person name="Liu L."/>
            <person name="Xiang M."/>
            <person name="Wang W."/>
            <person name="Sun X."/>
            <person name="Che Y."/>
            <person name="Guo L."/>
            <person name="Liu G."/>
            <person name="Guo L."/>
            <person name="Wang C."/>
            <person name="Yin W.B."/>
            <person name="Stadler M."/>
            <person name="Zhang X."/>
            <person name="Liu X."/>
        </authorList>
    </citation>
    <scope>NUCLEOTIDE SEQUENCE [LARGE SCALE GENOMIC DNA]</scope>
    <source>
        <strain evidence="8">W106-1 / CGMCC3.15140</strain>
    </source>
</reference>
<sequence length="736" mass="81016">MRTRTLLLRAFKPSLQTLVTAGTSFPAAKVEVAEPDPTSTFTPSASDDPSIPPTPNIPPNTILSAPAPAPDAAEPSSSSSPQPSSGSQINYQPRPPTSPPTTRQILGRRRRGSGDEYDVQELGSGYPEASASSNILRAKSTPKRRRANETMLADMDQTSASNGTSKAFANGKMRISSTSSTNGNHKAVAATNGSSKVRAPDTYLGHDREEVTRILIQALSDMGYHGAAESVSKDSGFELENQTVSTFRSSILDGAWAQAEDLLTGATSADSRQTQGGNGLVLSHDADRNLMRFWIRQQKYLELLEERNTSRALAVLRNEVTPLYHDPQKLQFLSSLLMCPDSADLKASANWDGAYGTSRQILLSELSKCISASVMLPEHRLAVLLQQVKRTQIGMCMFHSSSESPSLYSDHACDRRQFPSETVIELDHHEDEVWQVAFSHDGTKLASCGGDRQVIIYDVPSFKVLHTLGEHEGGVGNVAWSWDDSMLVACCQRKEARLWDTNTGALIRTVSKFSEPVSSCVWAPDNQSFILGSLDKEQSLTQWDIQGHKIVDWSPLHRVEDMAASPDGRWLVAMDDKNHIHIYNFKKRDFEYSIDLRTRLTSVSISADSRYLLINHKNGVAELFDLGLKELVKTYTGHTGGDYIIRSAFGGANESFVISGSEDGTINIWHKATAMPVVKLSGHQPRTNAVSWCPTDPCLFASCGDDGKIKIWSNDEWARKQRISHESVQDHQSWHT</sequence>
<dbReference type="Gene3D" id="2.130.10.10">
    <property type="entry name" value="YVTN repeat-like/Quinoprotein amine dehydrogenase"/>
    <property type="match status" value="1"/>
</dbReference>
<dbReference type="AlphaFoldDB" id="W3WVH5"/>
<dbReference type="InterPro" id="IPR051350">
    <property type="entry name" value="WD_repeat-ST_regulator"/>
</dbReference>
<dbReference type="PANTHER" id="PTHR22838:SF0">
    <property type="entry name" value="WD REPEAT-CONTAINING PROTEIN 26"/>
    <property type="match status" value="1"/>
</dbReference>
<feature type="domain" description="CTLH" evidence="6">
    <location>
        <begin position="247"/>
        <end position="311"/>
    </location>
</feature>
<dbReference type="PANTHER" id="PTHR22838">
    <property type="entry name" value="WD REPEAT PROTEIN 26-RELATED"/>
    <property type="match status" value="1"/>
</dbReference>
<keyword evidence="2 4" id="KW-0853">WD repeat</keyword>
<dbReference type="PROSITE" id="PS50082">
    <property type="entry name" value="WD_REPEATS_2"/>
    <property type="match status" value="3"/>
</dbReference>
<dbReference type="InterPro" id="IPR036322">
    <property type="entry name" value="WD40_repeat_dom_sf"/>
</dbReference>
<dbReference type="EMBL" id="KI912116">
    <property type="protein sequence ID" value="ETS77142.1"/>
    <property type="molecule type" value="Genomic_DNA"/>
</dbReference>
<organism evidence="7 8">
    <name type="scientific">Pestalotiopsis fici (strain W106-1 / CGMCC3.15140)</name>
    <dbReference type="NCBI Taxonomy" id="1229662"/>
    <lineage>
        <taxon>Eukaryota</taxon>
        <taxon>Fungi</taxon>
        <taxon>Dikarya</taxon>
        <taxon>Ascomycota</taxon>
        <taxon>Pezizomycotina</taxon>
        <taxon>Sordariomycetes</taxon>
        <taxon>Xylariomycetidae</taxon>
        <taxon>Amphisphaeriales</taxon>
        <taxon>Sporocadaceae</taxon>
        <taxon>Pestalotiopsis</taxon>
    </lineage>
</organism>
<dbReference type="GeneID" id="19276029"/>
<comment type="function">
    <text evidence="1">Involved in the proteasome-dependent degradation of fructose-1,6-bisphosphatase.</text>
</comment>
<dbReference type="GO" id="GO:0043161">
    <property type="term" value="P:proteasome-mediated ubiquitin-dependent protein catabolic process"/>
    <property type="evidence" value="ECO:0007669"/>
    <property type="project" value="TreeGrafter"/>
</dbReference>
<evidence type="ECO:0000256" key="4">
    <source>
        <dbReference type="PROSITE-ProRule" id="PRU00221"/>
    </source>
</evidence>
<dbReference type="CDD" id="cd00200">
    <property type="entry name" value="WD40"/>
    <property type="match status" value="1"/>
</dbReference>
<evidence type="ECO:0000256" key="2">
    <source>
        <dbReference type="ARBA" id="ARBA00022574"/>
    </source>
</evidence>